<feature type="region of interest" description="Disordered" evidence="1">
    <location>
        <begin position="234"/>
        <end position="258"/>
    </location>
</feature>
<dbReference type="EC" id="3.4.-.-" evidence="3"/>
<evidence type="ECO:0000259" key="2">
    <source>
        <dbReference type="Pfam" id="PF01551"/>
    </source>
</evidence>
<dbReference type="PANTHER" id="PTHR21666:SF270">
    <property type="entry name" value="MUREIN HYDROLASE ACTIVATOR ENVC"/>
    <property type="match status" value="1"/>
</dbReference>
<keyword evidence="4" id="KW-1185">Reference proteome</keyword>
<dbReference type="Pfam" id="PF01551">
    <property type="entry name" value="Peptidase_M23"/>
    <property type="match status" value="1"/>
</dbReference>
<dbReference type="InterPro" id="IPR016047">
    <property type="entry name" value="M23ase_b-sheet_dom"/>
</dbReference>
<evidence type="ECO:0000313" key="3">
    <source>
        <dbReference type="EMBL" id="MDT9002385.1"/>
    </source>
</evidence>
<dbReference type="Gene3D" id="2.70.70.10">
    <property type="entry name" value="Glucose Permease (Domain IIA)"/>
    <property type="match status" value="1"/>
</dbReference>
<evidence type="ECO:0000313" key="4">
    <source>
        <dbReference type="Proteomes" id="UP001246372"/>
    </source>
</evidence>
<keyword evidence="3" id="KW-0378">Hydrolase</keyword>
<proteinExistence type="predicted"/>
<dbReference type="EMBL" id="JAVXZY010000015">
    <property type="protein sequence ID" value="MDT9002385.1"/>
    <property type="molecule type" value="Genomic_DNA"/>
</dbReference>
<evidence type="ECO:0000256" key="1">
    <source>
        <dbReference type="SAM" id="MobiDB-lite"/>
    </source>
</evidence>
<organism evidence="3 4">
    <name type="scientific">Roseateles aquae</name>
    <dbReference type="NCBI Taxonomy" id="3077235"/>
    <lineage>
        <taxon>Bacteria</taxon>
        <taxon>Pseudomonadati</taxon>
        <taxon>Pseudomonadota</taxon>
        <taxon>Betaproteobacteria</taxon>
        <taxon>Burkholderiales</taxon>
        <taxon>Sphaerotilaceae</taxon>
        <taxon>Roseateles</taxon>
    </lineage>
</organism>
<name>A0ABU3PIK4_9BURK</name>
<feature type="domain" description="M23ase beta-sheet core" evidence="2">
    <location>
        <begin position="138"/>
        <end position="199"/>
    </location>
</feature>
<dbReference type="InterPro" id="IPR011055">
    <property type="entry name" value="Dup_hybrid_motif"/>
</dbReference>
<sequence>MSKSAKMARTARDTMHPSLSVGFPLSGEWYVAADGTEAGHELALDFIRLDKHFKATRRSAWRELLTAVPYEQYHGWGQAILSPFDGRVVAAVDGCPEHPQSFLMKLWGLAKASFLSPGQRRRLANLLANGGGDIREFAGNHLIIESVEFAGIYAFLAHARRGSLKVKAGDMVRCMQPIAEVGDSGQSIGPHLHFQLMSSPNPLTQQLVPFSFSVYEAQVDGHWLIQRQALPPRGQRIRSLGPDGTTSSPPSGVPSDPL</sequence>
<feature type="compositionally biased region" description="Low complexity" evidence="1">
    <location>
        <begin position="239"/>
        <end position="258"/>
    </location>
</feature>
<reference evidence="3" key="1">
    <citation type="submission" date="2023-09" db="EMBL/GenBank/DDBJ databases">
        <title>Paucibacter sp. APW11 Genome sequencing and assembly.</title>
        <authorList>
            <person name="Kim I."/>
        </authorList>
    </citation>
    <scope>NUCLEOTIDE SEQUENCE</scope>
    <source>
        <strain evidence="3">APW11</strain>
    </source>
</reference>
<dbReference type="CDD" id="cd12797">
    <property type="entry name" value="M23_peptidase"/>
    <property type="match status" value="1"/>
</dbReference>
<dbReference type="RefSeq" id="WP_315653282.1">
    <property type="nucleotide sequence ID" value="NZ_JAVXZY010000015.1"/>
</dbReference>
<accession>A0ABU3PIK4</accession>
<protein>
    <submittedName>
        <fullName evidence="3">M23 family metallopeptidase</fullName>
        <ecNumber evidence="3">3.4.-.-</ecNumber>
    </submittedName>
</protein>
<dbReference type="Proteomes" id="UP001246372">
    <property type="component" value="Unassembled WGS sequence"/>
</dbReference>
<dbReference type="PANTHER" id="PTHR21666">
    <property type="entry name" value="PEPTIDASE-RELATED"/>
    <property type="match status" value="1"/>
</dbReference>
<dbReference type="GO" id="GO:0016787">
    <property type="term" value="F:hydrolase activity"/>
    <property type="evidence" value="ECO:0007669"/>
    <property type="project" value="UniProtKB-KW"/>
</dbReference>
<gene>
    <name evidence="3" type="ORF">RQP53_24095</name>
</gene>
<dbReference type="InterPro" id="IPR050570">
    <property type="entry name" value="Cell_wall_metabolism_enzyme"/>
</dbReference>
<dbReference type="SUPFAM" id="SSF51261">
    <property type="entry name" value="Duplicated hybrid motif"/>
    <property type="match status" value="1"/>
</dbReference>
<comment type="caution">
    <text evidence="3">The sequence shown here is derived from an EMBL/GenBank/DDBJ whole genome shotgun (WGS) entry which is preliminary data.</text>
</comment>